<dbReference type="EMBL" id="MU003694">
    <property type="protein sequence ID" value="KAF2815382.1"/>
    <property type="molecule type" value="Genomic_DNA"/>
</dbReference>
<protein>
    <recommendedName>
        <fullName evidence="5">DUF2231 domain-containing protein</fullName>
    </recommendedName>
</protein>
<sequence>MPFPLTLGPTGTLQTSIFLSFAFTSAGLFTFVSPSHPDVFGLPAETTTPVWSLQGVRDLTMGVAYGLLAWQRNYAGTKALMTAHVITGVVDAAVVWEYGKKAKMWGHAAGTTVMATVVAGWWLNGGEGVHI</sequence>
<dbReference type="RefSeq" id="XP_033582346.1">
    <property type="nucleotide sequence ID" value="XM_033721790.1"/>
</dbReference>
<dbReference type="AlphaFoldDB" id="A0A6A6Z2J3"/>
<reference evidence="4" key="2">
    <citation type="submission" date="2020-04" db="EMBL/GenBank/DDBJ databases">
        <authorList>
            <consortium name="NCBI Genome Project"/>
        </authorList>
    </citation>
    <scope>NUCLEOTIDE SEQUENCE</scope>
    <source>
        <strain evidence="4">CBS 304.34</strain>
    </source>
</reference>
<gene>
    <name evidence="2 4" type="ORF">BDZ99DRAFT_472665</name>
</gene>
<keyword evidence="1" id="KW-1133">Transmembrane helix</keyword>
<feature type="transmembrane region" description="Helical" evidence="1">
    <location>
        <begin position="104"/>
        <end position="123"/>
    </location>
</feature>
<keyword evidence="1" id="KW-0472">Membrane</keyword>
<evidence type="ECO:0000256" key="1">
    <source>
        <dbReference type="SAM" id="Phobius"/>
    </source>
</evidence>
<reference evidence="4" key="3">
    <citation type="submission" date="2025-04" db="UniProtKB">
        <authorList>
            <consortium name="RefSeq"/>
        </authorList>
    </citation>
    <scope>IDENTIFICATION</scope>
    <source>
        <strain evidence="4">CBS 304.34</strain>
    </source>
</reference>
<evidence type="ECO:0000313" key="4">
    <source>
        <dbReference type="RefSeq" id="XP_033582346.1"/>
    </source>
</evidence>
<evidence type="ECO:0000313" key="2">
    <source>
        <dbReference type="EMBL" id="KAF2815382.1"/>
    </source>
</evidence>
<dbReference type="GeneID" id="54462683"/>
<keyword evidence="1" id="KW-0812">Transmembrane</keyword>
<reference evidence="2 4" key="1">
    <citation type="journal article" date="2020" name="Stud. Mycol.">
        <title>101 Dothideomycetes genomes: a test case for predicting lifestyles and emergence of pathogens.</title>
        <authorList>
            <person name="Haridas S."/>
            <person name="Albert R."/>
            <person name="Binder M."/>
            <person name="Bloem J."/>
            <person name="Labutti K."/>
            <person name="Salamov A."/>
            <person name="Andreopoulos B."/>
            <person name="Baker S."/>
            <person name="Barry K."/>
            <person name="Bills G."/>
            <person name="Bluhm B."/>
            <person name="Cannon C."/>
            <person name="Castanera R."/>
            <person name="Culley D."/>
            <person name="Daum C."/>
            <person name="Ezra D."/>
            <person name="Gonzalez J."/>
            <person name="Henrissat B."/>
            <person name="Kuo A."/>
            <person name="Liang C."/>
            <person name="Lipzen A."/>
            <person name="Lutzoni F."/>
            <person name="Magnuson J."/>
            <person name="Mondo S."/>
            <person name="Nolan M."/>
            <person name="Ohm R."/>
            <person name="Pangilinan J."/>
            <person name="Park H.-J."/>
            <person name="Ramirez L."/>
            <person name="Alfaro M."/>
            <person name="Sun H."/>
            <person name="Tritt A."/>
            <person name="Yoshinaga Y."/>
            <person name="Zwiers L.-H."/>
            <person name="Turgeon B."/>
            <person name="Goodwin S."/>
            <person name="Spatafora J."/>
            <person name="Crous P."/>
            <person name="Grigoriev I."/>
        </authorList>
    </citation>
    <scope>NUCLEOTIDE SEQUENCE</scope>
    <source>
        <strain evidence="2 4">CBS 304.34</strain>
    </source>
</reference>
<dbReference type="Pfam" id="PF14087">
    <property type="entry name" value="DUF4267"/>
    <property type="match status" value="1"/>
</dbReference>
<organism evidence="2">
    <name type="scientific">Mytilinidion resinicola</name>
    <dbReference type="NCBI Taxonomy" id="574789"/>
    <lineage>
        <taxon>Eukaryota</taxon>
        <taxon>Fungi</taxon>
        <taxon>Dikarya</taxon>
        <taxon>Ascomycota</taxon>
        <taxon>Pezizomycotina</taxon>
        <taxon>Dothideomycetes</taxon>
        <taxon>Pleosporomycetidae</taxon>
        <taxon>Mytilinidiales</taxon>
        <taxon>Mytilinidiaceae</taxon>
        <taxon>Mytilinidion</taxon>
    </lineage>
</organism>
<dbReference type="InterPro" id="IPR025363">
    <property type="entry name" value="DUF4267"/>
</dbReference>
<accession>A0A6A6Z2J3</accession>
<evidence type="ECO:0008006" key="5">
    <source>
        <dbReference type="Google" id="ProtNLM"/>
    </source>
</evidence>
<name>A0A6A6Z2J3_9PEZI</name>
<evidence type="ECO:0000313" key="3">
    <source>
        <dbReference type="Proteomes" id="UP000504636"/>
    </source>
</evidence>
<proteinExistence type="predicted"/>
<dbReference type="OrthoDB" id="10592921at2759"/>
<keyword evidence="3" id="KW-1185">Reference proteome</keyword>
<dbReference type="Proteomes" id="UP000504636">
    <property type="component" value="Unplaced"/>
</dbReference>
<feature type="transmembrane region" description="Helical" evidence="1">
    <location>
        <begin position="12"/>
        <end position="32"/>
    </location>
</feature>